<reference evidence="4 5" key="1">
    <citation type="journal article" date="2019" name="Int. J. Syst. Evol. Microbiol.">
        <title>The Global Catalogue of Microorganisms (GCM) 10K type strain sequencing project: providing services to taxonomists for standard genome sequencing and annotation.</title>
        <authorList>
            <consortium name="The Broad Institute Genomics Platform"/>
            <consortium name="The Broad Institute Genome Sequencing Center for Infectious Disease"/>
            <person name="Wu L."/>
            <person name="Ma J."/>
        </authorList>
    </citation>
    <scope>NUCLEOTIDE SEQUENCE [LARGE SCALE GENOMIC DNA]</scope>
    <source>
        <strain evidence="4 5">CGMCC 1.12237</strain>
    </source>
</reference>
<dbReference type="InterPro" id="IPR013561">
    <property type="entry name" value="FilR1_middle_dom"/>
</dbReference>
<comment type="caution">
    <text evidence="4">The sequence shown here is derived from an EMBL/GenBank/DDBJ whole genome shotgun (WGS) entry which is preliminary data.</text>
</comment>
<dbReference type="AlphaFoldDB" id="A0ABD5R9N7"/>
<feature type="domain" description="Methanogenesis regulatory protein FilR1 middle" evidence="2">
    <location>
        <begin position="79"/>
        <end position="207"/>
    </location>
</feature>
<dbReference type="Pfam" id="PF08350">
    <property type="entry name" value="FilR1_middle"/>
    <property type="match status" value="1"/>
</dbReference>
<protein>
    <submittedName>
        <fullName evidence="4">Helix-turn-helix transcriptional regulator</fullName>
    </submittedName>
</protein>
<proteinExistence type="predicted"/>
<evidence type="ECO:0000313" key="5">
    <source>
        <dbReference type="Proteomes" id="UP001596201"/>
    </source>
</evidence>
<evidence type="ECO:0000259" key="2">
    <source>
        <dbReference type="Pfam" id="PF08350"/>
    </source>
</evidence>
<name>A0ABD5R9N7_9EURY</name>
<keyword evidence="5" id="KW-1185">Reference proteome</keyword>
<feature type="domain" description="HVO-A0261-like N-terminal" evidence="3">
    <location>
        <begin position="1"/>
        <end position="41"/>
    </location>
</feature>
<feature type="region of interest" description="Disordered" evidence="1">
    <location>
        <begin position="217"/>
        <end position="243"/>
    </location>
</feature>
<sequence length="243" mass="26779">MQRTLSGFGDLGWVEKTDKHYHTTLAGDMVLESYEDLSSVVTEVHELRPFLEHASEEFHDLPPGVLSSTTITTATRENPHAPINRYLELMRDGHVGRFRGVTPIVSGVFNQASESAIGPETDMELVIDDSVLERSQEDYQDALQVAYDLDQFTLYLSSEPIEFGLAIIDDVSWLGAYDDNGNLVACVDSDHPALFDWAMSVYERRREMSIELDAPADEASVAVASDGGDATAEGEAESSLESE</sequence>
<gene>
    <name evidence="4" type="ORF">ACFPJ5_07005</name>
</gene>
<dbReference type="InterPro" id="IPR057527">
    <property type="entry name" value="HVO_A0261-like_N"/>
</dbReference>
<evidence type="ECO:0000256" key="1">
    <source>
        <dbReference type="SAM" id="MobiDB-lite"/>
    </source>
</evidence>
<accession>A0ABD5R9N7</accession>
<organism evidence="4 5">
    <name type="scientific">Salinirubrum litoreum</name>
    <dbReference type="NCBI Taxonomy" id="1126234"/>
    <lineage>
        <taxon>Archaea</taxon>
        <taxon>Methanobacteriati</taxon>
        <taxon>Methanobacteriota</taxon>
        <taxon>Stenosarchaea group</taxon>
        <taxon>Halobacteria</taxon>
        <taxon>Halobacteriales</taxon>
        <taxon>Haloferacaceae</taxon>
        <taxon>Salinirubrum</taxon>
    </lineage>
</organism>
<evidence type="ECO:0000259" key="3">
    <source>
        <dbReference type="Pfam" id="PF25213"/>
    </source>
</evidence>
<dbReference type="Proteomes" id="UP001596201">
    <property type="component" value="Unassembled WGS sequence"/>
</dbReference>
<dbReference type="RefSeq" id="WP_227227979.1">
    <property type="nucleotide sequence ID" value="NZ_JAJCVJ010000001.1"/>
</dbReference>
<evidence type="ECO:0000313" key="4">
    <source>
        <dbReference type="EMBL" id="MFC5366684.1"/>
    </source>
</evidence>
<dbReference type="Pfam" id="PF25213">
    <property type="entry name" value="HVO_A0261_N"/>
    <property type="match status" value="1"/>
</dbReference>
<feature type="compositionally biased region" description="Acidic residues" evidence="1">
    <location>
        <begin position="232"/>
        <end position="243"/>
    </location>
</feature>
<dbReference type="EMBL" id="JBHSKX010000001">
    <property type="protein sequence ID" value="MFC5366684.1"/>
    <property type="molecule type" value="Genomic_DNA"/>
</dbReference>